<dbReference type="RefSeq" id="WP_169260956.1">
    <property type="nucleotide sequence ID" value="NZ_WTVQ01000021.1"/>
</dbReference>
<dbReference type="NCBIfam" id="TIGR02241">
    <property type="entry name" value="conserved hypothetical phage tail region protein"/>
    <property type="match status" value="1"/>
</dbReference>
<dbReference type="PANTHER" id="PTHR38009:SF1">
    <property type="entry name" value="CONSERVED HYPOTHETICAL PHAGE TAIL PROTEIN"/>
    <property type="match status" value="1"/>
</dbReference>
<protein>
    <submittedName>
        <fullName evidence="1">Phage tail protein</fullName>
    </submittedName>
</protein>
<accession>A0ABX1QBM8</accession>
<dbReference type="InterPro" id="IPR011747">
    <property type="entry name" value="CHP02241"/>
</dbReference>
<dbReference type="InterPro" id="IPR010667">
    <property type="entry name" value="Phage_T4_Gp19"/>
</dbReference>
<sequence length="157" mass="17419">MAEYADTPREFIPFRFRVALYDGTGGGLLCRGAFSEVSGLEATMAPKALKEGGRNWGEVQLAGPTTFAPIILKRGITELADLWNWFDMSTRQANYALRVSGVIEVFHPEKPDQPLLRWRITNALPTKFKGPDLSSTASQVAIEELQLVHEGLELERG</sequence>
<organism evidence="1 2">
    <name type="scientific">Aromatoleum diolicum</name>
    <dbReference type="NCBI Taxonomy" id="75796"/>
    <lineage>
        <taxon>Bacteria</taxon>
        <taxon>Pseudomonadati</taxon>
        <taxon>Pseudomonadota</taxon>
        <taxon>Betaproteobacteria</taxon>
        <taxon>Rhodocyclales</taxon>
        <taxon>Rhodocyclaceae</taxon>
        <taxon>Aromatoleum</taxon>
    </lineage>
</organism>
<reference evidence="1 2" key="1">
    <citation type="submission" date="2019-12" db="EMBL/GenBank/DDBJ databases">
        <title>Comparative genomics gives insights into the taxonomy of the Azoarcus-Aromatoleum group and reveals separate origins of nif in the plant-associated Azoarcus and non-plant-associated Aromatoleum sub-groups.</title>
        <authorList>
            <person name="Lafos M."/>
            <person name="Maluk M."/>
            <person name="Batista M."/>
            <person name="Junghare M."/>
            <person name="Carmona M."/>
            <person name="Faoro H."/>
            <person name="Cruz L.M."/>
            <person name="Battistoni F."/>
            <person name="De Souza E."/>
            <person name="Pedrosa F."/>
            <person name="Chen W.-M."/>
            <person name="Poole P.S."/>
            <person name="Dixon R.A."/>
            <person name="James E.K."/>
        </authorList>
    </citation>
    <scope>NUCLEOTIDE SEQUENCE [LARGE SCALE GENOMIC DNA]</scope>
    <source>
        <strain evidence="1 2">22Lin</strain>
    </source>
</reference>
<dbReference type="Proteomes" id="UP000648984">
    <property type="component" value="Unassembled WGS sequence"/>
</dbReference>
<evidence type="ECO:0000313" key="1">
    <source>
        <dbReference type="EMBL" id="NMG75803.1"/>
    </source>
</evidence>
<comment type="caution">
    <text evidence="1">The sequence shown here is derived from an EMBL/GenBank/DDBJ whole genome shotgun (WGS) entry which is preliminary data.</text>
</comment>
<dbReference type="Pfam" id="PF06841">
    <property type="entry name" value="Phage_T4_gp19"/>
    <property type="match status" value="1"/>
</dbReference>
<name>A0ABX1QBM8_9RHOO</name>
<keyword evidence="2" id="KW-1185">Reference proteome</keyword>
<dbReference type="PANTHER" id="PTHR38009">
    <property type="entry name" value="CONSERVED HYPOTHETICAL PHAGE TAIL PROTEIN"/>
    <property type="match status" value="1"/>
</dbReference>
<gene>
    <name evidence="1" type="ORF">GPA25_13630</name>
</gene>
<proteinExistence type="predicted"/>
<dbReference type="EMBL" id="WTVQ01000021">
    <property type="protein sequence ID" value="NMG75803.1"/>
    <property type="molecule type" value="Genomic_DNA"/>
</dbReference>
<evidence type="ECO:0000313" key="2">
    <source>
        <dbReference type="Proteomes" id="UP000648984"/>
    </source>
</evidence>